<comment type="subcellular location">
    <subcellularLocation>
        <location evidence="9">Nucleus</location>
    </subcellularLocation>
</comment>
<evidence type="ECO:0000256" key="1">
    <source>
        <dbReference type="ARBA" id="ARBA00022723"/>
    </source>
</evidence>
<keyword evidence="15" id="KW-1185">Reference proteome</keyword>
<sequence length="453" mass="50716">MSSTYKVLYFFPLSILLSRFLPPFAIFLFLPLLHCVYDTLSSFSPDLCLPPFRLLCRMSNKDRHIDSSCSSFIKTEPSSPASLTDSVNHHSPGGSSDASGSYSSTMNGHQNGLDSPPLYPSAPILGGSGPVRKLYDDCSSTIVEDPQTKCEYMLNSMPKRLCLVCGDIASGYHYGVASCEACKAFFKRTIQGVRLDRVRGGRQKYKRRIDAENSPYLNPQLVQPAKKPYNKIVSHLLVAEPEKIYAMPDPTVPDSDIKALTTLCDLADRELVVIIGWAKHIPGFSTLSLADQMSLLQSAWMEILILGVVYRSLSFEDELVYADDYIMDEDQSKLAGLLDLNNAILQLVKKYKSMKLEKEEFVTLKAIALANSDSMHIEDVEAVQKLQDVLHEALQDYEAGQHMEDPRRAGKMLMTLPLLRQTSTKAVQHFYNIKLEGKVPMHKLFLEMLEAKV</sequence>
<proteinExistence type="inferred from homology"/>
<evidence type="ECO:0000256" key="5">
    <source>
        <dbReference type="ARBA" id="ARBA00023125"/>
    </source>
</evidence>
<feature type="region of interest" description="Disordered" evidence="10">
    <location>
        <begin position="77"/>
        <end position="108"/>
    </location>
</feature>
<protein>
    <submittedName>
        <fullName evidence="14">Estrogen related receptor gamma</fullName>
    </submittedName>
</protein>
<dbReference type="PANTHER" id="PTHR48092">
    <property type="entry name" value="KNIRPS-RELATED PROTEIN-RELATED"/>
    <property type="match status" value="1"/>
</dbReference>
<dbReference type="EMBL" id="AAGW02025624">
    <property type="status" value="NOT_ANNOTATED_CDS"/>
    <property type="molecule type" value="Genomic_DNA"/>
</dbReference>
<reference evidence="14" key="3">
    <citation type="submission" date="2025-09" db="UniProtKB">
        <authorList>
            <consortium name="Ensembl"/>
        </authorList>
    </citation>
    <scope>IDENTIFICATION</scope>
    <source>
        <strain evidence="14">Thorbecke</strain>
    </source>
</reference>
<evidence type="ECO:0000313" key="15">
    <source>
        <dbReference type="Proteomes" id="UP000001811"/>
    </source>
</evidence>
<dbReference type="EMBL" id="AAGW02025621">
    <property type="status" value="NOT_ANNOTATED_CDS"/>
    <property type="molecule type" value="Genomic_DNA"/>
</dbReference>
<dbReference type="InterPro" id="IPR050200">
    <property type="entry name" value="Nuclear_hormone_rcpt_NR3"/>
</dbReference>
<dbReference type="InterPro" id="IPR013088">
    <property type="entry name" value="Znf_NHR/GATA"/>
</dbReference>
<evidence type="ECO:0000256" key="8">
    <source>
        <dbReference type="ARBA" id="ARBA00023242"/>
    </source>
</evidence>
<keyword evidence="7 9" id="KW-0675">Receptor</keyword>
<feature type="domain" description="Nuclear receptor" evidence="12">
    <location>
        <begin position="159"/>
        <end position="190"/>
    </location>
</feature>
<name>A0A5F9C1Z8_RABIT</name>
<reference evidence="14 15" key="1">
    <citation type="journal article" date="2011" name="Nature">
        <title>A high-resolution map of human evolutionary constraint using 29 mammals.</title>
        <authorList>
            <person name="Lindblad-Toh K."/>
            <person name="Garber M."/>
            <person name="Zuk O."/>
            <person name="Lin M.F."/>
            <person name="Parker B.J."/>
            <person name="Washietl S."/>
            <person name="Kheradpour P."/>
            <person name="Ernst J."/>
            <person name="Jordan G."/>
            <person name="Mauceli E."/>
            <person name="Ward L.D."/>
            <person name="Lowe C.B."/>
            <person name="Holloway A.K."/>
            <person name="Clamp M."/>
            <person name="Gnerre S."/>
            <person name="Alfoldi J."/>
            <person name="Beal K."/>
            <person name="Chang J."/>
            <person name="Clawson H."/>
            <person name="Cuff J."/>
            <person name="Di Palma F."/>
            <person name="Fitzgerald S."/>
            <person name="Flicek P."/>
            <person name="Guttman M."/>
            <person name="Hubisz M.J."/>
            <person name="Jaffe D.B."/>
            <person name="Jungreis I."/>
            <person name="Kent W.J."/>
            <person name="Kostka D."/>
            <person name="Lara M."/>
            <person name="Martins A.L."/>
            <person name="Massingham T."/>
            <person name="Moltke I."/>
            <person name="Raney B.J."/>
            <person name="Rasmussen M.D."/>
            <person name="Robinson J."/>
            <person name="Stark A."/>
            <person name="Vilella A.J."/>
            <person name="Wen J."/>
            <person name="Xie X."/>
            <person name="Zody M.C."/>
            <person name="Baldwin J."/>
            <person name="Bloom T."/>
            <person name="Chin C.W."/>
            <person name="Heiman D."/>
            <person name="Nicol R."/>
            <person name="Nusbaum C."/>
            <person name="Young S."/>
            <person name="Wilkinson J."/>
            <person name="Worley K.C."/>
            <person name="Kovar C.L."/>
            <person name="Muzny D.M."/>
            <person name="Gibbs R.A."/>
            <person name="Cree A."/>
            <person name="Dihn H.H."/>
            <person name="Fowler G."/>
            <person name="Jhangiani S."/>
            <person name="Joshi V."/>
            <person name="Lee S."/>
            <person name="Lewis L.R."/>
            <person name="Nazareth L.V."/>
            <person name="Okwuonu G."/>
            <person name="Santibanez J."/>
            <person name="Warren W.C."/>
            <person name="Mardis E.R."/>
            <person name="Weinstock G.M."/>
            <person name="Wilson R.K."/>
            <person name="Delehaunty K."/>
            <person name="Dooling D."/>
            <person name="Fronik C."/>
            <person name="Fulton L."/>
            <person name="Fulton B."/>
            <person name="Graves T."/>
            <person name="Minx P."/>
            <person name="Sodergren E."/>
            <person name="Birney E."/>
            <person name="Margulies E.H."/>
            <person name="Herrero J."/>
            <person name="Green E.D."/>
            <person name="Haussler D."/>
            <person name="Siepel A."/>
            <person name="Goldman N."/>
            <person name="Pollard K.S."/>
            <person name="Pedersen J.S."/>
            <person name="Lander E.S."/>
            <person name="Kellis M."/>
        </authorList>
    </citation>
    <scope>NUCLEOTIDE SEQUENCE [LARGE SCALE GENOMIC DNA]</scope>
    <source>
        <strain evidence="14 15">Thorbecke inbred</strain>
    </source>
</reference>
<dbReference type="GO" id="GO:0008270">
    <property type="term" value="F:zinc ion binding"/>
    <property type="evidence" value="ECO:0007669"/>
    <property type="project" value="UniProtKB-KW"/>
</dbReference>
<dbReference type="SUPFAM" id="SSF57716">
    <property type="entry name" value="Glucocorticoid receptor-like (DNA-binding domain)"/>
    <property type="match status" value="1"/>
</dbReference>
<dbReference type="SMART" id="SM00399">
    <property type="entry name" value="ZnF_C4"/>
    <property type="match status" value="1"/>
</dbReference>
<dbReference type="GeneTree" id="ENSGT00940000153433"/>
<dbReference type="SMART" id="SM00430">
    <property type="entry name" value="HOLI"/>
    <property type="match status" value="1"/>
</dbReference>
<dbReference type="PROSITE" id="PS51030">
    <property type="entry name" value="NUCLEAR_REC_DBD_2"/>
    <property type="match status" value="1"/>
</dbReference>
<evidence type="ECO:0000256" key="9">
    <source>
        <dbReference type="RuleBase" id="RU004334"/>
    </source>
</evidence>
<dbReference type="Gene3D" id="1.10.565.10">
    <property type="entry name" value="Retinoid X Receptor"/>
    <property type="match status" value="1"/>
</dbReference>
<evidence type="ECO:0000259" key="13">
    <source>
        <dbReference type="PROSITE" id="PS51843"/>
    </source>
</evidence>
<evidence type="ECO:0000256" key="7">
    <source>
        <dbReference type="ARBA" id="ARBA00023170"/>
    </source>
</evidence>
<keyword evidence="11" id="KW-0472">Membrane</keyword>
<evidence type="ECO:0000256" key="10">
    <source>
        <dbReference type="SAM" id="MobiDB-lite"/>
    </source>
</evidence>
<dbReference type="FunFam" id="3.30.50.10:FF:000092">
    <property type="entry name" value="Steroid hormone receptor ERR1"/>
    <property type="match status" value="1"/>
</dbReference>
<dbReference type="GO" id="GO:0043565">
    <property type="term" value="F:sequence-specific DNA binding"/>
    <property type="evidence" value="ECO:0007669"/>
    <property type="project" value="InterPro"/>
</dbReference>
<feature type="domain" description="NR LBD" evidence="13">
    <location>
        <begin position="228"/>
        <end position="452"/>
    </location>
</feature>
<dbReference type="Bgee" id="ENSOCUG00000000984">
    <property type="expression patterns" value="Expressed in kidney and 12 other cell types or tissues"/>
</dbReference>
<dbReference type="EMBL" id="AAGW02025623">
    <property type="status" value="NOT_ANNOTATED_CDS"/>
    <property type="molecule type" value="Genomic_DNA"/>
</dbReference>
<evidence type="ECO:0000256" key="2">
    <source>
        <dbReference type="ARBA" id="ARBA00022771"/>
    </source>
</evidence>
<reference evidence="14" key="2">
    <citation type="submission" date="2025-08" db="UniProtKB">
        <authorList>
            <consortium name="Ensembl"/>
        </authorList>
    </citation>
    <scope>IDENTIFICATION</scope>
    <source>
        <strain evidence="14">Thorbecke</strain>
    </source>
</reference>
<evidence type="ECO:0000256" key="4">
    <source>
        <dbReference type="ARBA" id="ARBA00023015"/>
    </source>
</evidence>
<dbReference type="Ensembl" id="ENSOCUT00000064577.1">
    <property type="protein sequence ID" value="ENSOCUP00000027708.1"/>
    <property type="gene ID" value="ENSOCUG00000000984.4"/>
</dbReference>
<dbReference type="GO" id="GO:0005634">
    <property type="term" value="C:nucleus"/>
    <property type="evidence" value="ECO:0007669"/>
    <property type="project" value="UniProtKB-SubCell"/>
</dbReference>
<keyword evidence="6 9" id="KW-0804">Transcription</keyword>
<dbReference type="CDD" id="cd06946">
    <property type="entry name" value="NR_LBD_ERR"/>
    <property type="match status" value="1"/>
</dbReference>
<feature type="compositionally biased region" description="Polar residues" evidence="10">
    <location>
        <begin position="77"/>
        <end position="86"/>
    </location>
</feature>
<keyword evidence="1 9" id="KW-0479">Metal-binding</keyword>
<comment type="similarity">
    <text evidence="9">Belongs to the nuclear hormone receptor family.</text>
</comment>
<evidence type="ECO:0000256" key="6">
    <source>
        <dbReference type="ARBA" id="ARBA00023163"/>
    </source>
</evidence>
<dbReference type="PRINTS" id="PR00398">
    <property type="entry name" value="STRDHORMONER"/>
</dbReference>
<dbReference type="EMBL" id="AAGW02025622">
    <property type="status" value="NOT_ANNOTATED_CDS"/>
    <property type="molecule type" value="Genomic_DNA"/>
</dbReference>
<organism evidence="14 15">
    <name type="scientific">Oryctolagus cuniculus</name>
    <name type="common">Rabbit</name>
    <dbReference type="NCBI Taxonomy" id="9986"/>
    <lineage>
        <taxon>Eukaryota</taxon>
        <taxon>Metazoa</taxon>
        <taxon>Chordata</taxon>
        <taxon>Craniata</taxon>
        <taxon>Vertebrata</taxon>
        <taxon>Euteleostomi</taxon>
        <taxon>Mammalia</taxon>
        <taxon>Eutheria</taxon>
        <taxon>Euarchontoglires</taxon>
        <taxon>Glires</taxon>
        <taxon>Lagomorpha</taxon>
        <taxon>Leporidae</taxon>
        <taxon>Oryctolagus</taxon>
    </lineage>
</organism>
<keyword evidence="11" id="KW-0812">Transmembrane</keyword>
<keyword evidence="5 9" id="KW-0238">DNA-binding</keyword>
<dbReference type="FunFam" id="1.10.565.10:FF:000009">
    <property type="entry name" value="estrogen-related receptor gamma isoform X1"/>
    <property type="match status" value="1"/>
</dbReference>
<feature type="compositionally biased region" description="Low complexity" evidence="10">
    <location>
        <begin position="91"/>
        <end position="104"/>
    </location>
</feature>
<dbReference type="EMBL" id="AAGW02025625">
    <property type="status" value="NOT_ANNOTATED_CDS"/>
    <property type="molecule type" value="Genomic_DNA"/>
</dbReference>
<keyword evidence="8 9" id="KW-0539">Nucleus</keyword>
<dbReference type="SUPFAM" id="SSF48508">
    <property type="entry name" value="Nuclear receptor ligand-binding domain"/>
    <property type="match status" value="1"/>
</dbReference>
<dbReference type="Proteomes" id="UP000001811">
    <property type="component" value="Chromosome 16"/>
</dbReference>
<dbReference type="InterPro" id="IPR000536">
    <property type="entry name" value="Nucl_hrmn_rcpt_lig-bd"/>
</dbReference>
<accession>A0A5F9C1Z8</accession>
<dbReference type="InterPro" id="IPR001628">
    <property type="entry name" value="Znf_hrmn_rcpt"/>
</dbReference>
<keyword evidence="11" id="KW-1133">Transmembrane helix</keyword>
<dbReference type="InterPro" id="IPR001723">
    <property type="entry name" value="Nuclear_hrmn_rcpt"/>
</dbReference>
<dbReference type="AlphaFoldDB" id="A0A5F9C1Z8"/>
<keyword evidence="3 9" id="KW-0862">Zinc</keyword>
<dbReference type="PROSITE" id="PS51843">
    <property type="entry name" value="NR_LBD"/>
    <property type="match status" value="1"/>
</dbReference>
<dbReference type="PRINTS" id="PR00047">
    <property type="entry name" value="STROIDFINGER"/>
</dbReference>
<dbReference type="GO" id="GO:0003700">
    <property type="term" value="F:DNA-binding transcription factor activity"/>
    <property type="evidence" value="ECO:0007669"/>
    <property type="project" value="InterPro"/>
</dbReference>
<evidence type="ECO:0000256" key="3">
    <source>
        <dbReference type="ARBA" id="ARBA00022833"/>
    </source>
</evidence>
<evidence type="ECO:0000313" key="14">
    <source>
        <dbReference type="Ensembl" id="ENSOCUP00000027708.1"/>
    </source>
</evidence>
<dbReference type="Pfam" id="PF00104">
    <property type="entry name" value="Hormone_recep"/>
    <property type="match status" value="1"/>
</dbReference>
<dbReference type="Gene3D" id="3.30.50.10">
    <property type="entry name" value="Erythroid Transcription Factor GATA-1, subunit A"/>
    <property type="match status" value="1"/>
</dbReference>
<dbReference type="Pfam" id="PF00105">
    <property type="entry name" value="zf-C4"/>
    <property type="match status" value="1"/>
</dbReference>
<keyword evidence="4 9" id="KW-0805">Transcription regulation</keyword>
<gene>
    <name evidence="14" type="primary">ESRRG</name>
</gene>
<dbReference type="InterPro" id="IPR035500">
    <property type="entry name" value="NHR-like_dom_sf"/>
</dbReference>
<evidence type="ECO:0000256" key="11">
    <source>
        <dbReference type="SAM" id="Phobius"/>
    </source>
</evidence>
<feature type="transmembrane region" description="Helical" evidence="11">
    <location>
        <begin position="7"/>
        <end position="33"/>
    </location>
</feature>
<evidence type="ECO:0000259" key="12">
    <source>
        <dbReference type="PROSITE" id="PS51030"/>
    </source>
</evidence>
<keyword evidence="2 9" id="KW-0863">Zinc-finger</keyword>
<dbReference type="PROSITE" id="PS00031">
    <property type="entry name" value="NUCLEAR_REC_DBD_1"/>
    <property type="match status" value="1"/>
</dbReference>